<sequence length="179" mass="20295">MRVLMKTIFLTGAVLVIAAALLLWFLRPQQPLDLAYTELPLREKALDMLRSRKLEVVLTEAEVNELLKKALAASPQVSGNVRITGARFYLEGEALSADVQLLYRDRWEAAGRLFFDLSWQDPYLTAVHTGTEVRGVRLPDGWFQLQPLQAELNSYLPQAAAIRDLQFEPDGVRVGFRLR</sequence>
<dbReference type="PATRIC" id="fig|1036673.3.peg.6158"/>
<organism evidence="1 2">
    <name type="scientific">Paenibacillus mucilaginosus (strain KNP414)</name>
    <dbReference type="NCBI Taxonomy" id="1036673"/>
    <lineage>
        <taxon>Bacteria</taxon>
        <taxon>Bacillati</taxon>
        <taxon>Bacillota</taxon>
        <taxon>Bacilli</taxon>
        <taxon>Bacillales</taxon>
        <taxon>Paenibacillaceae</taxon>
        <taxon>Paenibacillus</taxon>
    </lineage>
</organism>
<accession>F8F7A3</accession>
<dbReference type="EMBL" id="CP002869">
    <property type="protein sequence ID" value="AEI45128.1"/>
    <property type="molecule type" value="Genomic_DNA"/>
</dbReference>
<dbReference type="AlphaFoldDB" id="F8F7A3"/>
<dbReference type="RefSeq" id="WP_013920272.1">
    <property type="nucleotide sequence ID" value="NC_015690.1"/>
</dbReference>
<reference evidence="1 2" key="2">
    <citation type="journal article" date="2013" name="Genome Announc.">
        <title>Genome Sequence of Growth-Improving Paenibacillus mucilaginosus Strain KNP414.</title>
        <authorList>
            <person name="Lu J.J."/>
            <person name="Wang J.F."/>
            <person name="Hu X.F."/>
        </authorList>
    </citation>
    <scope>NUCLEOTIDE SEQUENCE [LARGE SCALE GENOMIC DNA]</scope>
    <source>
        <strain evidence="1 2">KNP414</strain>
    </source>
</reference>
<proteinExistence type="predicted"/>
<protein>
    <submittedName>
        <fullName evidence="1">Uncharacterized protein</fullName>
    </submittedName>
</protein>
<dbReference type="KEGG" id="pms:KNP414_06607"/>
<gene>
    <name evidence="1" type="ordered locus">KNP414_06607</name>
</gene>
<reference evidence="2" key="1">
    <citation type="submission" date="2011-06" db="EMBL/GenBank/DDBJ databases">
        <title>Complete genome sequence of Paenibacillus mucilaginosus KNP414.</title>
        <authorList>
            <person name="Wang J."/>
            <person name="Hu S."/>
            <person name="Hu X."/>
            <person name="Zhang B."/>
            <person name="Dong D."/>
            <person name="Zhang S."/>
            <person name="Zhao K."/>
            <person name="Wu D."/>
        </authorList>
    </citation>
    <scope>NUCLEOTIDE SEQUENCE [LARGE SCALE GENOMIC DNA]</scope>
    <source>
        <strain evidence="2">KNP414</strain>
    </source>
</reference>
<evidence type="ECO:0000313" key="1">
    <source>
        <dbReference type="EMBL" id="AEI45128.1"/>
    </source>
</evidence>
<name>F8F7A3_PAEMK</name>
<evidence type="ECO:0000313" key="2">
    <source>
        <dbReference type="Proteomes" id="UP000006620"/>
    </source>
</evidence>
<dbReference type="Proteomes" id="UP000006620">
    <property type="component" value="Chromosome"/>
</dbReference>
<dbReference type="HOGENOM" id="CLU_124946_0_0_9"/>